<keyword evidence="1" id="KW-0472">Membrane</keyword>
<reference evidence="3" key="1">
    <citation type="submission" date="2017-04" db="EMBL/GenBank/DDBJ databases">
        <authorList>
            <person name="Varghese N."/>
            <person name="Submissions S."/>
        </authorList>
    </citation>
    <scope>NUCLEOTIDE SEQUENCE [LARGE SCALE GENOMIC DNA]</scope>
    <source>
        <strain evidence="3">Dd16</strain>
    </source>
</reference>
<accession>A0A1X7H039</accession>
<dbReference type="Proteomes" id="UP000192934">
    <property type="component" value="Chromosome I"/>
</dbReference>
<name>A0A1X7H039_9SPHN</name>
<gene>
    <name evidence="2" type="ORF">SAMN06295910_2571</name>
</gene>
<protein>
    <submittedName>
        <fullName evidence="2">Uncharacterized protein</fullName>
    </submittedName>
</protein>
<feature type="transmembrane region" description="Helical" evidence="1">
    <location>
        <begin position="75"/>
        <end position="97"/>
    </location>
</feature>
<feature type="transmembrane region" description="Helical" evidence="1">
    <location>
        <begin position="117"/>
        <end position="145"/>
    </location>
</feature>
<keyword evidence="3" id="KW-1185">Reference proteome</keyword>
<keyword evidence="1" id="KW-0812">Transmembrane</keyword>
<dbReference type="EMBL" id="LT840185">
    <property type="protein sequence ID" value="SMF77305.1"/>
    <property type="molecule type" value="Genomic_DNA"/>
</dbReference>
<evidence type="ECO:0000256" key="1">
    <source>
        <dbReference type="SAM" id="Phobius"/>
    </source>
</evidence>
<organism evidence="2 3">
    <name type="scientific">Allosphingosinicella indica</name>
    <dbReference type="NCBI Taxonomy" id="941907"/>
    <lineage>
        <taxon>Bacteria</taxon>
        <taxon>Pseudomonadati</taxon>
        <taxon>Pseudomonadota</taxon>
        <taxon>Alphaproteobacteria</taxon>
        <taxon>Sphingomonadales</taxon>
        <taxon>Sphingomonadaceae</taxon>
        <taxon>Allosphingosinicella</taxon>
    </lineage>
</organism>
<proteinExistence type="predicted"/>
<dbReference type="STRING" id="941907.SAMN06295910_2571"/>
<dbReference type="AlphaFoldDB" id="A0A1X7H039"/>
<evidence type="ECO:0000313" key="2">
    <source>
        <dbReference type="EMBL" id="SMF77305.1"/>
    </source>
</evidence>
<keyword evidence="1" id="KW-1133">Transmembrane helix</keyword>
<sequence length="400" mass="43583">MSGSGSGTSARRRCGGCKSKRAALSSVAQVVRAVLMRGGDREHENATTSVAEINRLLKRSATAQYCLMLVWLRKILTWVLVSCIGAIVVAVVSEFFIEAARQKGWYLDAGQKWDRVAASTVAILTSSYVLYPLTALGGLVAGAWLDTWLAKVDRSNSDREKTGADALEHHLTQTFSAIGQALGSHDAMTYELAVSQSETLLMGLNKWNDFAIPNLRTDGAEAGTLRAFLYLNTILAPLRLGDDSEVRARAIRAVPLLNAKSATELRREMELSPRDEAEVPWWHGIQSFSIKRAACLVAGISEDAFHGSVRANAVADEIVHLVNEGHMPLAFEEKPLALNVRLPGDPPTYPRKNVALNAAISKRTLDKIAHGRGWTLPWSVVESEEVATSQSQDQSGLLNR</sequence>
<evidence type="ECO:0000313" key="3">
    <source>
        <dbReference type="Proteomes" id="UP000192934"/>
    </source>
</evidence>